<proteinExistence type="predicted"/>
<evidence type="ECO:0000313" key="4">
    <source>
        <dbReference type="Proteomes" id="UP001409585"/>
    </source>
</evidence>
<dbReference type="Proteomes" id="UP001409585">
    <property type="component" value="Unassembled WGS sequence"/>
</dbReference>
<dbReference type="RefSeq" id="WP_345417837.1">
    <property type="nucleotide sequence ID" value="NZ_AP031496.1"/>
</dbReference>
<protein>
    <recommendedName>
        <fullName evidence="5">DUF2894 domain-containing protein</fullName>
    </recommendedName>
</protein>
<feature type="compositionally biased region" description="Basic residues" evidence="2">
    <location>
        <begin position="286"/>
        <end position="296"/>
    </location>
</feature>
<dbReference type="AlphaFoldDB" id="A0AAV3TZ99"/>
<feature type="region of interest" description="Disordered" evidence="2">
    <location>
        <begin position="274"/>
        <end position="296"/>
    </location>
</feature>
<evidence type="ECO:0000256" key="1">
    <source>
        <dbReference type="SAM" id="Coils"/>
    </source>
</evidence>
<dbReference type="InterPro" id="IPR021549">
    <property type="entry name" value="DUF2894"/>
</dbReference>
<dbReference type="Pfam" id="PF11445">
    <property type="entry name" value="DUF2894"/>
    <property type="match status" value="1"/>
</dbReference>
<sequence>MQPTDTLFQAGPLTDVATQLSAMRQRHEDRFQPASFFRLERLYQRAEQSAPGVQKALAQRLSVLIEQYQQQLNQAQTRYQDTRQALHGTTADTNNSNSNSNNATNIADTIEDEPPAGNYNELTRQLNTQLAAHTRQQKARHSVRTLRHELSAPALDELPVDSAQALDDEMLAMEHAAQRADQMELPIGNDHPQRHRQELKAVRRYRQLAAQQKTESMVNRAVITRPENPGPLNPHMLAIKSLTNMRDLSLPYLNRFVSYLETVMWLEEQLELDTNAGGDKKDAAKAGKKKTKTGRK</sequence>
<accession>A0AAV3TZ99</accession>
<comment type="caution">
    <text evidence="3">The sequence shown here is derived from an EMBL/GenBank/DDBJ whole genome shotgun (WGS) entry which is preliminary data.</text>
</comment>
<reference evidence="4" key="1">
    <citation type="journal article" date="2019" name="Int. J. Syst. Evol. Microbiol.">
        <title>The Global Catalogue of Microorganisms (GCM) 10K type strain sequencing project: providing services to taxonomists for standard genome sequencing and annotation.</title>
        <authorList>
            <consortium name="The Broad Institute Genomics Platform"/>
            <consortium name="The Broad Institute Genome Sequencing Center for Infectious Disease"/>
            <person name="Wu L."/>
            <person name="Ma J."/>
        </authorList>
    </citation>
    <scope>NUCLEOTIDE SEQUENCE [LARGE SCALE GENOMIC DNA]</scope>
    <source>
        <strain evidence="4">JCM 19134</strain>
    </source>
</reference>
<evidence type="ECO:0000313" key="3">
    <source>
        <dbReference type="EMBL" id="GAA4934589.1"/>
    </source>
</evidence>
<keyword evidence="1" id="KW-0175">Coiled coil</keyword>
<evidence type="ECO:0000256" key="2">
    <source>
        <dbReference type="SAM" id="MobiDB-lite"/>
    </source>
</evidence>
<gene>
    <name evidence="3" type="ORF">GCM10025791_09410</name>
</gene>
<evidence type="ECO:0008006" key="5">
    <source>
        <dbReference type="Google" id="ProtNLM"/>
    </source>
</evidence>
<keyword evidence="4" id="KW-1185">Reference proteome</keyword>
<feature type="coiled-coil region" evidence="1">
    <location>
        <begin position="58"/>
        <end position="85"/>
    </location>
</feature>
<dbReference type="EMBL" id="BAABLX010000007">
    <property type="protein sequence ID" value="GAA4934589.1"/>
    <property type="molecule type" value="Genomic_DNA"/>
</dbReference>
<organism evidence="3 4">
    <name type="scientific">Halioxenophilus aromaticivorans</name>
    <dbReference type="NCBI Taxonomy" id="1306992"/>
    <lineage>
        <taxon>Bacteria</taxon>
        <taxon>Pseudomonadati</taxon>
        <taxon>Pseudomonadota</taxon>
        <taxon>Gammaproteobacteria</taxon>
        <taxon>Alteromonadales</taxon>
        <taxon>Alteromonadaceae</taxon>
        <taxon>Halioxenophilus</taxon>
    </lineage>
</organism>
<name>A0AAV3TZ99_9ALTE</name>